<dbReference type="RefSeq" id="WP_101498816.1">
    <property type="nucleotide sequence ID" value="NZ_CP025583.1"/>
</dbReference>
<evidence type="ECO:0000313" key="4">
    <source>
        <dbReference type="Proteomes" id="UP000234882"/>
    </source>
</evidence>
<protein>
    <submittedName>
        <fullName evidence="3">Fumarylacetoacetase</fullName>
    </submittedName>
</protein>
<evidence type="ECO:0000259" key="2">
    <source>
        <dbReference type="Pfam" id="PF01557"/>
    </source>
</evidence>
<dbReference type="Proteomes" id="UP000234882">
    <property type="component" value="Chromosome"/>
</dbReference>
<reference evidence="4" key="1">
    <citation type="submission" date="2017-12" db="EMBL/GenBank/DDBJ databases">
        <title>Genomic analysis of Paracoccus sp. CBA4604.</title>
        <authorList>
            <person name="Roh S.W."/>
            <person name="Kim J.Y."/>
            <person name="Kim J.S."/>
        </authorList>
    </citation>
    <scope>NUCLEOTIDE SEQUENCE [LARGE SCALE GENOMIC DNA]</scope>
    <source>
        <strain evidence="4">CBA4604</strain>
    </source>
</reference>
<gene>
    <name evidence="3" type="ORF">CYR75_03190</name>
</gene>
<dbReference type="EMBL" id="CP025583">
    <property type="protein sequence ID" value="AUM73432.1"/>
    <property type="molecule type" value="Genomic_DNA"/>
</dbReference>
<feature type="domain" description="Fumarylacetoacetase-like C-terminal" evidence="2">
    <location>
        <begin position="28"/>
        <end position="224"/>
    </location>
</feature>
<dbReference type="GO" id="GO:0018773">
    <property type="term" value="F:acetylpyruvate hydrolase activity"/>
    <property type="evidence" value="ECO:0007669"/>
    <property type="project" value="TreeGrafter"/>
</dbReference>
<sequence length="232" mass="24851">MTETLFPSPAWPVLPVEGQTGSYPVHRIFCVGRNYAAHAAEMGAEVTRDQPMFFTKSALAFLPSGRHSAYPPGTSDYHFEVELCVMLGQPLFQADEATAAAAVYGYAVGLDMTRRDLQARAKDARQPWDMAKDVEESAVIAAVTPAAQFGGLDGKRIRLLQNGEVRQDSALSDMVWSVPELLSRLSGLYHLAPGDVLMTGTPAGVGPVAVGDRLVGEVDGLAPVSVTYTDPE</sequence>
<dbReference type="InterPro" id="IPR036663">
    <property type="entry name" value="Fumarylacetoacetase_C_sf"/>
</dbReference>
<dbReference type="OrthoDB" id="5197601at2"/>
<evidence type="ECO:0000256" key="1">
    <source>
        <dbReference type="ARBA" id="ARBA00022723"/>
    </source>
</evidence>
<dbReference type="KEGG" id="paru:CYR75_03190"/>
<dbReference type="AlphaFoldDB" id="A0A2K9MD47"/>
<keyword evidence="4" id="KW-1185">Reference proteome</keyword>
<dbReference type="PANTHER" id="PTHR11820">
    <property type="entry name" value="ACYLPYRUVASE"/>
    <property type="match status" value="1"/>
</dbReference>
<accession>A0A2K9MD47</accession>
<dbReference type="Pfam" id="PF01557">
    <property type="entry name" value="FAA_hydrolase"/>
    <property type="match status" value="1"/>
</dbReference>
<dbReference type="Gene3D" id="3.90.850.10">
    <property type="entry name" value="Fumarylacetoacetase-like, C-terminal domain"/>
    <property type="match status" value="1"/>
</dbReference>
<dbReference type="PANTHER" id="PTHR11820:SF90">
    <property type="entry name" value="FLUTATHIONE S-TRANSFERASE"/>
    <property type="match status" value="1"/>
</dbReference>
<evidence type="ECO:0000313" key="3">
    <source>
        <dbReference type="EMBL" id="AUM73432.1"/>
    </source>
</evidence>
<dbReference type="InterPro" id="IPR011234">
    <property type="entry name" value="Fumarylacetoacetase-like_C"/>
</dbReference>
<organism evidence="3 4">
    <name type="scientific">Paracoccus jeotgali</name>
    <dbReference type="NCBI Taxonomy" id="2065379"/>
    <lineage>
        <taxon>Bacteria</taxon>
        <taxon>Pseudomonadati</taxon>
        <taxon>Pseudomonadota</taxon>
        <taxon>Alphaproteobacteria</taxon>
        <taxon>Rhodobacterales</taxon>
        <taxon>Paracoccaceae</taxon>
        <taxon>Paracoccus</taxon>
    </lineage>
</organism>
<dbReference type="SUPFAM" id="SSF56529">
    <property type="entry name" value="FAH"/>
    <property type="match status" value="1"/>
</dbReference>
<keyword evidence="1" id="KW-0479">Metal-binding</keyword>
<name>A0A2K9MD47_9RHOB</name>
<dbReference type="GO" id="GO:0046872">
    <property type="term" value="F:metal ion binding"/>
    <property type="evidence" value="ECO:0007669"/>
    <property type="project" value="UniProtKB-KW"/>
</dbReference>
<proteinExistence type="predicted"/>